<dbReference type="GO" id="GO:0042956">
    <property type="term" value="P:maltodextrin transmembrane transport"/>
    <property type="evidence" value="ECO:0007669"/>
    <property type="project" value="TreeGrafter"/>
</dbReference>
<evidence type="ECO:0000256" key="2">
    <source>
        <dbReference type="ARBA" id="ARBA00022448"/>
    </source>
</evidence>
<evidence type="ECO:0000256" key="1">
    <source>
        <dbReference type="ARBA" id="ARBA00008520"/>
    </source>
</evidence>
<dbReference type="OrthoDB" id="9808332at2"/>
<dbReference type="InterPro" id="IPR006059">
    <property type="entry name" value="SBP"/>
</dbReference>
<feature type="signal peptide" evidence="5">
    <location>
        <begin position="1"/>
        <end position="22"/>
    </location>
</feature>
<organism evidence="6">
    <name type="scientific">Microvirga ossetica</name>
    <dbReference type="NCBI Taxonomy" id="1882682"/>
    <lineage>
        <taxon>Bacteria</taxon>
        <taxon>Pseudomonadati</taxon>
        <taxon>Pseudomonadota</taxon>
        <taxon>Alphaproteobacteria</taxon>
        <taxon>Hyphomicrobiales</taxon>
        <taxon>Methylobacteriaceae</taxon>
        <taxon>Microvirga</taxon>
    </lineage>
</organism>
<gene>
    <name evidence="6" type="ORF">BB934_23190</name>
</gene>
<dbReference type="Gene3D" id="3.40.190.10">
    <property type="entry name" value="Periplasmic binding protein-like II"/>
    <property type="match status" value="2"/>
</dbReference>
<evidence type="ECO:0000256" key="4">
    <source>
        <dbReference type="ARBA" id="ARBA00022764"/>
    </source>
</evidence>
<evidence type="ECO:0000256" key="5">
    <source>
        <dbReference type="SAM" id="SignalP"/>
    </source>
</evidence>
<proteinExistence type="inferred from homology"/>
<dbReference type="PANTHER" id="PTHR30061:SF50">
    <property type="entry name" value="MALTOSE_MALTODEXTRIN-BINDING PERIPLASMIC PROTEIN"/>
    <property type="match status" value="1"/>
</dbReference>
<dbReference type="GO" id="GO:1901982">
    <property type="term" value="F:maltose binding"/>
    <property type="evidence" value="ECO:0007669"/>
    <property type="project" value="TreeGrafter"/>
</dbReference>
<comment type="similarity">
    <text evidence="1">Belongs to the bacterial solute-binding protein 1 family.</text>
</comment>
<dbReference type="AlphaFoldDB" id="A0A1B2ELB8"/>
<dbReference type="KEGG" id="moc:BB934_23190"/>
<keyword evidence="2" id="KW-0813">Transport</keyword>
<keyword evidence="3 5" id="KW-0732">Signal</keyword>
<dbReference type="SUPFAM" id="SSF53850">
    <property type="entry name" value="Periplasmic binding protein-like II"/>
    <property type="match status" value="1"/>
</dbReference>
<keyword evidence="4" id="KW-0574">Periplasm</keyword>
<sequence length="421" mass="45411">MSRLIASFAAAAAIAASTSAFAVEISISCSALGKEYEICKQGVDAWAQRTGNTVKIVSTPNSATERLALFQQLLAAGAGDIDVFQIDVVWTGTLGNHLLDLTSKAQSAVGDHLPAMVETSRVDGKLMAVPWFADAGLLYYRKDLLDKYKRPVPQTWADLTETARLIQEGERKEGRNDFWGYTWQGRAYEGLTTNALEWIASYNGGTIVDEKGEVTIENPKAIEALKTAAGWVGTVTPEGVLNYTEEEARGVFQAGNAAFMRNWPYAWALAQGPDSTIKDKVGIAPLPKGGADGRHAGTLGGQLLAVSKYSKNAAAATDLVMYLTGAAEQKRRAVEGSFNPTIVSLYSDADIAKANPFIGDLVGVFSNAVARPATVTGQNYNKVSTEFFNAVHQALSKRAEPSQALNRLDRDLKRIKRNGWQ</sequence>
<dbReference type="Pfam" id="PF01547">
    <property type="entry name" value="SBP_bac_1"/>
    <property type="match status" value="1"/>
</dbReference>
<dbReference type="GO" id="GO:0015768">
    <property type="term" value="P:maltose transport"/>
    <property type="evidence" value="ECO:0007669"/>
    <property type="project" value="TreeGrafter"/>
</dbReference>
<evidence type="ECO:0000256" key="3">
    <source>
        <dbReference type="ARBA" id="ARBA00022729"/>
    </source>
</evidence>
<evidence type="ECO:0000313" key="6">
    <source>
        <dbReference type="EMBL" id="ANY80775.1"/>
    </source>
</evidence>
<dbReference type="GO" id="GO:0055052">
    <property type="term" value="C:ATP-binding cassette (ABC) transporter complex, substrate-binding subunit-containing"/>
    <property type="evidence" value="ECO:0007669"/>
    <property type="project" value="TreeGrafter"/>
</dbReference>
<dbReference type="RefSeq" id="WP_099511845.1">
    <property type="nucleotide sequence ID" value="NZ_CP016616.1"/>
</dbReference>
<dbReference type="CDD" id="cd14750">
    <property type="entry name" value="PBP2_TMBP"/>
    <property type="match status" value="1"/>
</dbReference>
<dbReference type="PANTHER" id="PTHR30061">
    <property type="entry name" value="MALTOSE-BINDING PERIPLASMIC PROTEIN"/>
    <property type="match status" value="1"/>
</dbReference>
<dbReference type="EMBL" id="CP016616">
    <property type="protein sequence ID" value="ANY80775.1"/>
    <property type="molecule type" value="Genomic_DNA"/>
</dbReference>
<name>A0A1B2ELB8_9HYPH</name>
<reference evidence="6" key="1">
    <citation type="submission" date="2016-07" db="EMBL/GenBank/DDBJ databases">
        <title>Microvirga ossetica sp. nov. a new species of rhizobia isolated from root nodules of the legume species Vicia alpestris Steven originated from North Ossetia region in the Caucasus.</title>
        <authorList>
            <person name="Safronova V.I."/>
            <person name="Kuznetsova I.G."/>
            <person name="Sazanova A.L."/>
            <person name="Belimov A."/>
            <person name="Andronov E."/>
            <person name="Osledkin Y.S."/>
            <person name="Onishchuk O.P."/>
            <person name="Kurchak O.N."/>
            <person name="Shaposhnikov A.I."/>
            <person name="Willems A."/>
            <person name="Tikhonovich I.A."/>
        </authorList>
    </citation>
    <scope>NUCLEOTIDE SEQUENCE [LARGE SCALE GENOMIC DNA]</scope>
    <source>
        <strain evidence="6">V5/3M</strain>
    </source>
</reference>
<accession>A0A1B2ELB8</accession>
<protein>
    <submittedName>
        <fullName evidence="6">ABC transporter substrate-binding protein</fullName>
    </submittedName>
</protein>
<feature type="chain" id="PRO_5008535993" evidence="5">
    <location>
        <begin position="23"/>
        <end position="421"/>
    </location>
</feature>